<proteinExistence type="predicted"/>
<feature type="non-terminal residue" evidence="1">
    <location>
        <position position="1"/>
    </location>
</feature>
<protein>
    <submittedName>
        <fullName evidence="1">Uncharacterized protein</fullName>
    </submittedName>
</protein>
<evidence type="ECO:0000313" key="1">
    <source>
        <dbReference type="EMBL" id="CAF4657427.1"/>
    </source>
</evidence>
<feature type="non-terminal residue" evidence="1">
    <location>
        <position position="67"/>
    </location>
</feature>
<dbReference type="AlphaFoldDB" id="A0A8S2ZUP1"/>
<evidence type="ECO:0000313" key="5">
    <source>
        <dbReference type="Proteomes" id="UP000681967"/>
    </source>
</evidence>
<reference evidence="1" key="1">
    <citation type="submission" date="2021-02" db="EMBL/GenBank/DDBJ databases">
        <authorList>
            <person name="Nowell W R."/>
        </authorList>
    </citation>
    <scope>NUCLEOTIDE SEQUENCE</scope>
</reference>
<comment type="caution">
    <text evidence="1">The sequence shown here is derived from an EMBL/GenBank/DDBJ whole genome shotgun (WGS) entry which is preliminary data.</text>
</comment>
<dbReference type="Proteomes" id="UP000676336">
    <property type="component" value="Unassembled WGS sequence"/>
</dbReference>
<dbReference type="Proteomes" id="UP000681967">
    <property type="component" value="Unassembled WGS sequence"/>
</dbReference>
<name>A0A8S2ZUP1_9BILA</name>
<organism evidence="1 5">
    <name type="scientific">Rotaria magnacalcarata</name>
    <dbReference type="NCBI Taxonomy" id="392030"/>
    <lineage>
        <taxon>Eukaryota</taxon>
        <taxon>Metazoa</taxon>
        <taxon>Spiralia</taxon>
        <taxon>Gnathifera</taxon>
        <taxon>Rotifera</taxon>
        <taxon>Eurotatoria</taxon>
        <taxon>Bdelloidea</taxon>
        <taxon>Philodinida</taxon>
        <taxon>Philodinidae</taxon>
        <taxon>Rotaria</taxon>
    </lineage>
</organism>
<evidence type="ECO:0000313" key="3">
    <source>
        <dbReference type="EMBL" id="CAF4701632.1"/>
    </source>
</evidence>
<dbReference type="EMBL" id="CAJOBH010110230">
    <property type="protein sequence ID" value="CAF4657427.1"/>
    <property type="molecule type" value="Genomic_DNA"/>
</dbReference>
<dbReference type="EMBL" id="CAJOBJ010126429">
    <property type="protein sequence ID" value="CAF4701632.1"/>
    <property type="molecule type" value="Genomic_DNA"/>
</dbReference>
<accession>A0A8S2ZUP1</accession>
<dbReference type="EMBL" id="CAJOBI010132471">
    <property type="protein sequence ID" value="CAF4731249.1"/>
    <property type="molecule type" value="Genomic_DNA"/>
</dbReference>
<dbReference type="Proteomes" id="UP000681720">
    <property type="component" value="Unassembled WGS sequence"/>
</dbReference>
<evidence type="ECO:0000313" key="2">
    <source>
        <dbReference type="EMBL" id="CAF4691327.1"/>
    </source>
</evidence>
<dbReference type="EMBL" id="CAJOBJ010124252">
    <property type="protein sequence ID" value="CAF4691327.1"/>
    <property type="molecule type" value="Genomic_DNA"/>
</dbReference>
<gene>
    <name evidence="1" type="ORF">BYL167_LOCUS42444</name>
    <name evidence="2" type="ORF">GIL414_LOCUS42684</name>
    <name evidence="3" type="ORF">GIL414_LOCUS43088</name>
    <name evidence="4" type="ORF">SMN809_LOCUS44277</name>
</gene>
<evidence type="ECO:0000313" key="4">
    <source>
        <dbReference type="EMBL" id="CAF4731249.1"/>
    </source>
</evidence>
<sequence>FDWLRHGQHKALVTFVKQSLIQCKAKLKFTIEKFRLHYDDEDHDDEQRLNNDTTQCFWVPAAFSSDL</sequence>